<dbReference type="PATRIC" id="fig|630626.3.peg.810"/>
<dbReference type="InterPro" id="IPR009948">
    <property type="entry name" value="Syd"/>
</dbReference>
<accession>I2B5Z7</accession>
<gene>
    <name evidence="4 5" type="primary">syd</name>
    <name evidence="5" type="ordered locus">EBL_c08310</name>
</gene>
<protein>
    <recommendedName>
        <fullName evidence="4">Protein Syd</fullName>
    </recommendedName>
</protein>
<dbReference type="HOGENOM" id="CLU_121866_0_0_6"/>
<keyword evidence="6" id="KW-1185">Reference proteome</keyword>
<dbReference type="InterPro" id="IPR038228">
    <property type="entry name" value="Syd_sf"/>
</dbReference>
<dbReference type="NCBIfam" id="NF003439">
    <property type="entry name" value="PRK04968.1"/>
    <property type="match status" value="1"/>
</dbReference>
<evidence type="ECO:0000313" key="6">
    <source>
        <dbReference type="Proteomes" id="UP000001955"/>
    </source>
</evidence>
<comment type="function">
    <text evidence="4">Interacts with the SecY protein in vivo. May bind preferentially to an uncomplexed state of SecY, thus functioning either as a chelating agent for excess SecY in the cell or as a regulatory factor that negatively controls the translocase function.</text>
</comment>
<accession>K6UTN8</accession>
<dbReference type="RefSeq" id="WP_002442384.1">
    <property type="nucleotide sequence ID" value="NC_017910.1"/>
</dbReference>
<keyword evidence="2 4" id="KW-0997">Cell inner membrane</keyword>
<dbReference type="Proteomes" id="UP000001955">
    <property type="component" value="Chromosome"/>
</dbReference>
<dbReference type="CDD" id="cd16323">
    <property type="entry name" value="Syd"/>
    <property type="match status" value="1"/>
</dbReference>
<comment type="similarity">
    <text evidence="4">Belongs to the Syd family.</text>
</comment>
<evidence type="ECO:0000313" key="5">
    <source>
        <dbReference type="EMBL" id="AFJ45951.1"/>
    </source>
</evidence>
<dbReference type="Pfam" id="PF07348">
    <property type="entry name" value="Syd"/>
    <property type="match status" value="1"/>
</dbReference>
<dbReference type="KEGG" id="ebt:EBL_c08310"/>
<evidence type="ECO:0000256" key="2">
    <source>
        <dbReference type="ARBA" id="ARBA00022519"/>
    </source>
</evidence>
<proteinExistence type="inferred from homology"/>
<name>I2B5Z7_SHIBC</name>
<dbReference type="HAMAP" id="MF_01104">
    <property type="entry name" value="Syd"/>
    <property type="match status" value="1"/>
</dbReference>
<dbReference type="eggNOG" id="ENOG502ZCMR">
    <property type="taxonomic scope" value="Bacteria"/>
</dbReference>
<dbReference type="Gene3D" id="3.40.1580.20">
    <property type="entry name" value="Syd protein"/>
    <property type="match status" value="1"/>
</dbReference>
<organism evidence="5 6">
    <name type="scientific">Shimwellia blattae (strain ATCC 29907 / DSM 4481 / JCM 1650 / NBRC 105725 / CDC 9005-74)</name>
    <name type="common">Escherichia blattae</name>
    <dbReference type="NCBI Taxonomy" id="630626"/>
    <lineage>
        <taxon>Bacteria</taxon>
        <taxon>Pseudomonadati</taxon>
        <taxon>Pseudomonadota</taxon>
        <taxon>Gammaproteobacteria</taxon>
        <taxon>Enterobacterales</taxon>
        <taxon>Enterobacteriaceae</taxon>
        <taxon>Shimwellia</taxon>
    </lineage>
</organism>
<sequence>MSDTRSALAAFTRQYCQRWQEQFGHGPQSSELAGIPSPCIVSAGEDQVEWQPVACEPAADLSAVERALEITLQPGAHQFWCSQYAGDMDATLEGKPLTLLQAWSEEDFLRAEENLIGHLVMQRRLKISPTVFLATTDDELQIISFCNLTGEVVLEKLGTPHRTTLARGIDEFLQLLTPVAG</sequence>
<dbReference type="EMBL" id="CP001560">
    <property type="protein sequence ID" value="AFJ45951.1"/>
    <property type="molecule type" value="Genomic_DNA"/>
</dbReference>
<dbReference type="GO" id="GO:0009898">
    <property type="term" value="C:cytoplasmic side of plasma membrane"/>
    <property type="evidence" value="ECO:0007669"/>
    <property type="project" value="InterPro"/>
</dbReference>
<reference evidence="5 6" key="1">
    <citation type="journal article" date="2012" name="J. Bacteriol.">
        <title>Complete genome sequence of the B12-producing Shimwellia blattae strain DSM 4481, isolated from a cockroach.</title>
        <authorList>
            <person name="Brzuszkiewicz E."/>
            <person name="Waschkowitz T."/>
            <person name="Wiezer A."/>
            <person name="Daniel R."/>
        </authorList>
    </citation>
    <scope>NUCLEOTIDE SEQUENCE [LARGE SCALE GENOMIC DNA]</scope>
    <source>
        <strain evidence="6">ATCC 29907 / DSM 4481 / JCM 1650 / NBRC 105725 / CDC 9005-74</strain>
    </source>
</reference>
<comment type="subcellular location">
    <subcellularLocation>
        <location evidence="4">Cell inner membrane</location>
        <topology evidence="4">Peripheral membrane protein</topology>
        <orientation evidence="4">Cytoplasmic side</orientation>
    </subcellularLocation>
    <text evidence="4">Loosely associated with the cytoplasmic side of the inner membrane, probably via SecY.</text>
</comment>
<evidence type="ECO:0000256" key="1">
    <source>
        <dbReference type="ARBA" id="ARBA00022475"/>
    </source>
</evidence>
<evidence type="ECO:0000256" key="4">
    <source>
        <dbReference type="HAMAP-Rule" id="MF_01104"/>
    </source>
</evidence>
<keyword evidence="1 4" id="KW-1003">Cell membrane</keyword>
<dbReference type="STRING" id="630626.EBL_c08310"/>
<evidence type="ECO:0000256" key="3">
    <source>
        <dbReference type="ARBA" id="ARBA00023136"/>
    </source>
</evidence>
<keyword evidence="3 4" id="KW-0472">Membrane</keyword>
<dbReference type="OrthoDB" id="5599437at2"/>
<dbReference type="AlphaFoldDB" id="I2B5Z7"/>